<proteinExistence type="inferred from homology"/>
<dbReference type="RefSeq" id="WP_011512187.1">
    <property type="nucleotide sequence ID" value="NC_007964.1"/>
</dbReference>
<dbReference type="AlphaFoldDB" id="Q1QGU2"/>
<dbReference type="SUPFAM" id="SSF56091">
    <property type="entry name" value="DNA ligase/mRNA capping enzyme, catalytic domain"/>
    <property type="match status" value="1"/>
</dbReference>
<dbReference type="EC" id="6.5.1.1" evidence="2"/>
<dbReference type="Gene3D" id="3.30.470.30">
    <property type="entry name" value="DNA ligase/mRNA capping enzyme"/>
    <property type="match status" value="1"/>
</dbReference>
<dbReference type="Gene3D" id="3.30.1490.70">
    <property type="match status" value="1"/>
</dbReference>
<dbReference type="InterPro" id="IPR012310">
    <property type="entry name" value="DNA_ligase_ATP-dep_cent"/>
</dbReference>
<sequence length="315" mass="35350">MVERTKSRAKQRTGGTRPTAMPGFIKPQLATLRTNAPRQSGYLHEIKYDGYRVQLHLDQGRGKAYTRNGLDWTKRFSEIVAAFDIPGQAIVDGEVVVVHEGRTNFSELQADLARGDQSRLLYYAFDLLWLDGRDLRNTPQVERKALLKELFDTYALKAPALYSEHLEGDGQALFEHAAKLNYEGIVSKKAAAPYRSGRNDNWLKVKTVQRGKFPVVGFIKDPSGIAALYLGRREGKQLVYMGKVGTGWSRTTSSSIRKALDQVVSPKSKLSKPLRKPKATWVEPVFTAEVEYRDITSEGLLRASSFKGLTRQSKS</sequence>
<evidence type="ECO:0000313" key="7">
    <source>
        <dbReference type="EMBL" id="ABE64555.1"/>
    </source>
</evidence>
<dbReference type="PROSITE" id="PS50160">
    <property type="entry name" value="DNA_LIGASE_A3"/>
    <property type="match status" value="1"/>
</dbReference>
<dbReference type="NCBIfam" id="TIGR02779">
    <property type="entry name" value="NHEJ_ligase_lig"/>
    <property type="match status" value="1"/>
</dbReference>
<keyword evidence="3 7" id="KW-0436">Ligase</keyword>
<dbReference type="Gene3D" id="2.40.50.140">
    <property type="entry name" value="Nucleic acid-binding proteins"/>
    <property type="match status" value="1"/>
</dbReference>
<evidence type="ECO:0000256" key="1">
    <source>
        <dbReference type="ARBA" id="ARBA00007572"/>
    </source>
</evidence>
<dbReference type="HOGENOM" id="CLU_008325_4_2_5"/>
<dbReference type="SUPFAM" id="SSF50249">
    <property type="entry name" value="Nucleic acid-binding proteins"/>
    <property type="match status" value="1"/>
</dbReference>
<dbReference type="Proteomes" id="UP000001953">
    <property type="component" value="Chromosome"/>
</dbReference>
<name>Q1QGU2_NITHX</name>
<dbReference type="CDD" id="cd07906">
    <property type="entry name" value="Adenylation_DNA_ligase_LigD_LigC"/>
    <property type="match status" value="1"/>
</dbReference>
<feature type="region of interest" description="Disordered" evidence="5">
    <location>
        <begin position="1"/>
        <end position="23"/>
    </location>
</feature>
<organism evidence="7 8">
    <name type="scientific">Nitrobacter hamburgensis (strain DSM 10229 / NCIMB 13809 / X14)</name>
    <dbReference type="NCBI Taxonomy" id="323097"/>
    <lineage>
        <taxon>Bacteria</taxon>
        <taxon>Pseudomonadati</taxon>
        <taxon>Pseudomonadota</taxon>
        <taxon>Alphaproteobacteria</taxon>
        <taxon>Hyphomicrobiales</taxon>
        <taxon>Nitrobacteraceae</taxon>
        <taxon>Nitrobacter</taxon>
    </lineage>
</organism>
<dbReference type="EMBL" id="CP000319">
    <property type="protein sequence ID" value="ABE64555.1"/>
    <property type="molecule type" value="Genomic_DNA"/>
</dbReference>
<evidence type="ECO:0000256" key="3">
    <source>
        <dbReference type="ARBA" id="ARBA00022598"/>
    </source>
</evidence>
<protein>
    <recommendedName>
        <fullName evidence="2">DNA ligase (ATP)</fullName>
        <ecNumber evidence="2">6.5.1.1</ecNumber>
    </recommendedName>
</protein>
<keyword evidence="8" id="KW-1185">Reference proteome</keyword>
<feature type="domain" description="ATP-dependent DNA ligase family profile" evidence="6">
    <location>
        <begin position="113"/>
        <end position="237"/>
    </location>
</feature>
<gene>
    <name evidence="7" type="ordered locus">Nham_3852</name>
</gene>
<dbReference type="PANTHER" id="PTHR45674">
    <property type="entry name" value="DNA LIGASE 1/3 FAMILY MEMBER"/>
    <property type="match status" value="1"/>
</dbReference>
<evidence type="ECO:0000256" key="5">
    <source>
        <dbReference type="SAM" id="MobiDB-lite"/>
    </source>
</evidence>
<dbReference type="GO" id="GO:0006310">
    <property type="term" value="P:DNA recombination"/>
    <property type="evidence" value="ECO:0007669"/>
    <property type="project" value="InterPro"/>
</dbReference>
<dbReference type="GO" id="GO:0003910">
    <property type="term" value="F:DNA ligase (ATP) activity"/>
    <property type="evidence" value="ECO:0007669"/>
    <property type="project" value="UniProtKB-EC"/>
</dbReference>
<dbReference type="InterPro" id="IPR012340">
    <property type="entry name" value="NA-bd_OB-fold"/>
</dbReference>
<evidence type="ECO:0000259" key="6">
    <source>
        <dbReference type="PROSITE" id="PS50160"/>
    </source>
</evidence>
<dbReference type="InterPro" id="IPR012309">
    <property type="entry name" value="DNA_ligase_ATP-dep_C"/>
</dbReference>
<dbReference type="GO" id="GO:0005524">
    <property type="term" value="F:ATP binding"/>
    <property type="evidence" value="ECO:0007669"/>
    <property type="project" value="InterPro"/>
</dbReference>
<evidence type="ECO:0000313" key="8">
    <source>
        <dbReference type="Proteomes" id="UP000001953"/>
    </source>
</evidence>
<comment type="similarity">
    <text evidence="1">Belongs to the ATP-dependent DNA ligase family.</text>
</comment>
<dbReference type="GO" id="GO:0006281">
    <property type="term" value="P:DNA repair"/>
    <property type="evidence" value="ECO:0007669"/>
    <property type="project" value="InterPro"/>
</dbReference>
<dbReference type="InterPro" id="IPR014146">
    <property type="entry name" value="LigD_ligase_dom"/>
</dbReference>
<dbReference type="Pfam" id="PF01068">
    <property type="entry name" value="DNA_ligase_A_M"/>
    <property type="match status" value="1"/>
</dbReference>
<dbReference type="eggNOG" id="COG1793">
    <property type="taxonomic scope" value="Bacteria"/>
</dbReference>
<reference evidence="7 8" key="1">
    <citation type="submission" date="2006-03" db="EMBL/GenBank/DDBJ databases">
        <title>Complete sequence of chromosome of Nitrobacter hamburgensis X14.</title>
        <authorList>
            <consortium name="US DOE Joint Genome Institute"/>
            <person name="Copeland A."/>
            <person name="Lucas S."/>
            <person name="Lapidus A."/>
            <person name="Barry K."/>
            <person name="Detter J.C."/>
            <person name="Glavina del Rio T."/>
            <person name="Hammon N."/>
            <person name="Israni S."/>
            <person name="Dalin E."/>
            <person name="Tice H."/>
            <person name="Pitluck S."/>
            <person name="Chain P."/>
            <person name="Malfatti S."/>
            <person name="Shin M."/>
            <person name="Vergez L."/>
            <person name="Schmutz J."/>
            <person name="Larimer F."/>
            <person name="Land M."/>
            <person name="Hauser L."/>
            <person name="Kyrpides N."/>
            <person name="Ivanova N."/>
            <person name="Ward B."/>
            <person name="Arp D."/>
            <person name="Klotz M."/>
            <person name="Stein L."/>
            <person name="O'Mullan G."/>
            <person name="Starkenburg S."/>
            <person name="Sayavedra L."/>
            <person name="Poret-Peterson A.T."/>
            <person name="Gentry M.E."/>
            <person name="Bruce D."/>
            <person name="Richardson P."/>
        </authorList>
    </citation>
    <scope>NUCLEOTIDE SEQUENCE [LARGE SCALE GENOMIC DNA]</scope>
    <source>
        <strain evidence="8">DSM 10229 / NCIMB 13809 / X14</strain>
    </source>
</reference>
<dbReference type="PANTHER" id="PTHR45674:SF4">
    <property type="entry name" value="DNA LIGASE 1"/>
    <property type="match status" value="1"/>
</dbReference>
<accession>Q1QGU2</accession>
<dbReference type="InterPro" id="IPR050191">
    <property type="entry name" value="ATP-dep_DNA_ligase"/>
</dbReference>
<dbReference type="CDD" id="cd07971">
    <property type="entry name" value="OBF_DNA_ligase_LigD"/>
    <property type="match status" value="1"/>
</dbReference>
<evidence type="ECO:0000256" key="2">
    <source>
        <dbReference type="ARBA" id="ARBA00012727"/>
    </source>
</evidence>
<comment type="catalytic activity">
    <reaction evidence="4">
        <text>ATP + (deoxyribonucleotide)n-3'-hydroxyl + 5'-phospho-(deoxyribonucleotide)m = (deoxyribonucleotide)n+m + AMP + diphosphate.</text>
        <dbReference type="EC" id="6.5.1.1"/>
    </reaction>
</comment>
<evidence type="ECO:0000256" key="4">
    <source>
        <dbReference type="ARBA" id="ARBA00034003"/>
    </source>
</evidence>
<dbReference type="OrthoDB" id="9802472at2"/>
<dbReference type="KEGG" id="nha:Nham_3852"/>
<dbReference type="Pfam" id="PF04679">
    <property type="entry name" value="DNA_ligase_A_C"/>
    <property type="match status" value="1"/>
</dbReference>
<dbReference type="STRING" id="323097.Nham_3852"/>